<evidence type="ECO:0000313" key="1">
    <source>
        <dbReference type="EMBL" id="EEG89311.1"/>
    </source>
</evidence>
<dbReference type="EMBL" id="ABVR01000041">
    <property type="protein sequence ID" value="EEG89311.1"/>
    <property type="molecule type" value="Genomic_DNA"/>
</dbReference>
<gene>
    <name evidence="1" type="ORF">COPCOM_02293</name>
</gene>
<dbReference type="HOGENOM" id="CLU_3232254_0_0_9"/>
<organism evidence="1 2">
    <name type="scientific">Coprococcus comes ATCC 27758</name>
    <dbReference type="NCBI Taxonomy" id="470146"/>
    <lineage>
        <taxon>Bacteria</taxon>
        <taxon>Bacillati</taxon>
        <taxon>Bacillota</taxon>
        <taxon>Clostridia</taxon>
        <taxon>Lachnospirales</taxon>
        <taxon>Lachnospiraceae</taxon>
        <taxon>Coprococcus</taxon>
    </lineage>
</organism>
<sequence>MHLNHCPVDSFDSCPLVYHTFYTRTSEKKADIVPSNRKYNSAS</sequence>
<comment type="caution">
    <text evidence="1">The sequence shown here is derived from an EMBL/GenBank/DDBJ whole genome shotgun (WGS) entry which is preliminary data.</text>
</comment>
<protein>
    <submittedName>
        <fullName evidence="1">Uncharacterized protein</fullName>
    </submittedName>
</protein>
<reference evidence="1 2" key="2">
    <citation type="submission" date="2009-03" db="EMBL/GenBank/DDBJ databases">
        <title>Draft genome sequence of Coprococcus comes (ATCC 27758).</title>
        <authorList>
            <person name="Sudarsanam P."/>
            <person name="Ley R."/>
            <person name="Guruge J."/>
            <person name="Turnbaugh P.J."/>
            <person name="Mahowald M."/>
            <person name="Liep D."/>
            <person name="Gordon J."/>
        </authorList>
    </citation>
    <scope>NUCLEOTIDE SEQUENCE [LARGE SCALE GENOMIC DNA]</scope>
    <source>
        <strain evidence="1 2">ATCC 27758</strain>
    </source>
</reference>
<reference evidence="1 2" key="1">
    <citation type="submission" date="2009-02" db="EMBL/GenBank/DDBJ databases">
        <authorList>
            <person name="Fulton L."/>
            <person name="Clifton S."/>
            <person name="Fulton B."/>
            <person name="Xu J."/>
            <person name="Minx P."/>
            <person name="Pepin K.H."/>
            <person name="Johnson M."/>
            <person name="Bhonagiri V."/>
            <person name="Nash W.E."/>
            <person name="Mardis E.R."/>
            <person name="Wilson R.K."/>
        </authorList>
    </citation>
    <scope>NUCLEOTIDE SEQUENCE [LARGE SCALE GENOMIC DNA]</scope>
    <source>
        <strain evidence="1 2">ATCC 27758</strain>
    </source>
</reference>
<dbReference type="AlphaFoldDB" id="C0BB37"/>
<proteinExistence type="predicted"/>
<dbReference type="Proteomes" id="UP000003793">
    <property type="component" value="Unassembled WGS sequence"/>
</dbReference>
<evidence type="ECO:0000313" key="2">
    <source>
        <dbReference type="Proteomes" id="UP000003793"/>
    </source>
</evidence>
<name>C0BB37_9FIRM</name>
<accession>C0BB37</accession>